<dbReference type="Pfam" id="PF03583">
    <property type="entry name" value="LIP"/>
    <property type="match status" value="1"/>
</dbReference>
<dbReference type="Gene3D" id="3.40.50.1820">
    <property type="entry name" value="alpha/beta hydrolase"/>
    <property type="match status" value="1"/>
</dbReference>
<dbReference type="PANTHER" id="PTHR34853">
    <property type="match status" value="1"/>
</dbReference>
<dbReference type="InterPro" id="IPR029058">
    <property type="entry name" value="AB_hydrolase_fold"/>
</dbReference>
<dbReference type="SUPFAM" id="SSF53474">
    <property type="entry name" value="alpha/beta-Hydrolases"/>
    <property type="match status" value="1"/>
</dbReference>
<gene>
    <name evidence="2" type="ORF">ACTIVE_6257</name>
</gene>
<dbReference type="GO" id="GO:0004806">
    <property type="term" value="F:triacylglycerol lipase activity"/>
    <property type="evidence" value="ECO:0007669"/>
    <property type="project" value="InterPro"/>
</dbReference>
<evidence type="ECO:0000256" key="1">
    <source>
        <dbReference type="SAM" id="MobiDB-lite"/>
    </source>
</evidence>
<dbReference type="Proteomes" id="UP000501240">
    <property type="component" value="Chromosome"/>
</dbReference>
<dbReference type="PANTHER" id="PTHR34853:SF1">
    <property type="entry name" value="LIPASE 5"/>
    <property type="match status" value="1"/>
</dbReference>
<dbReference type="InterPro" id="IPR005152">
    <property type="entry name" value="Lipase_secreted"/>
</dbReference>
<evidence type="ECO:0000313" key="3">
    <source>
        <dbReference type="Proteomes" id="UP000501240"/>
    </source>
</evidence>
<dbReference type="PIRSF" id="PIRSF029171">
    <property type="entry name" value="Esterase_LipA"/>
    <property type="match status" value="1"/>
</dbReference>
<proteinExistence type="predicted"/>
<dbReference type="GO" id="GO:0016042">
    <property type="term" value="P:lipid catabolic process"/>
    <property type="evidence" value="ECO:0007669"/>
    <property type="project" value="InterPro"/>
</dbReference>
<reference evidence="2 3" key="1">
    <citation type="submission" date="2020-05" db="EMBL/GenBank/DDBJ databases">
        <title>Actinomadura verrucosospora NRRL-B18236 (PFL_A860) Genome sequencing and assembly.</title>
        <authorList>
            <person name="Samborskyy M."/>
        </authorList>
    </citation>
    <scope>NUCLEOTIDE SEQUENCE [LARGE SCALE GENOMIC DNA]</scope>
    <source>
        <strain evidence="2 3">NRRL:B18236</strain>
    </source>
</reference>
<protein>
    <submittedName>
        <fullName evidence="2">Putative Lipase</fullName>
    </submittedName>
</protein>
<dbReference type="Gene3D" id="1.10.260.130">
    <property type="match status" value="1"/>
</dbReference>
<evidence type="ECO:0000313" key="2">
    <source>
        <dbReference type="EMBL" id="QKG24608.1"/>
    </source>
</evidence>
<dbReference type="EMBL" id="CP053892">
    <property type="protein sequence ID" value="QKG24608.1"/>
    <property type="molecule type" value="Genomic_DNA"/>
</dbReference>
<feature type="region of interest" description="Disordered" evidence="1">
    <location>
        <begin position="1"/>
        <end position="25"/>
    </location>
</feature>
<organism evidence="2 3">
    <name type="scientific">Actinomadura verrucosospora</name>
    <dbReference type="NCBI Taxonomy" id="46165"/>
    <lineage>
        <taxon>Bacteria</taxon>
        <taxon>Bacillati</taxon>
        <taxon>Actinomycetota</taxon>
        <taxon>Actinomycetes</taxon>
        <taxon>Streptosporangiales</taxon>
        <taxon>Thermomonosporaceae</taxon>
        <taxon>Actinomadura</taxon>
    </lineage>
</organism>
<name>A0A7D4AR54_ACTVE</name>
<sequence length="414" mass="43117">MHVRCVLRGPTTPRRVMQNSGSKPTPWRRLTLAVAAVMAAAAPGLAVPGTAHAQQQSAPATRPGGLISAEPSLFRVMPGIPTPTSAWKVLYRSTDANGNPDEVSGTVIVPDDGRSGTRPLLTYAVGTVGIADQCAPSANFPKGTSIEASEINAALQRGWAVAVTDYQGLGTPGDHTYLVGRPEGTAVLDAARAAQRLPEAQRAGVTTDSPVAVMGYSQGGHASAWAAELARTYAPDLHIKGIASGGVPADELKSAQAGGGVVGLQLMVAIGHDAAYPELNLDSYLNDEGRAVVTKLRGGCVLDDALATFGKSLDELTVRNPIEAPDWQKRLAADKLGTRAPGYPVYLYHGTADEIVSYDLGQQLRSDWCSRGNVVQWQPIPLANHAAGAVAGATPAMDWLAARIAGQPTQGNCD</sequence>
<dbReference type="AlphaFoldDB" id="A0A7D4AR54"/>
<accession>A0A7D4AR54</accession>
<keyword evidence="3" id="KW-1185">Reference proteome</keyword>